<dbReference type="InterPro" id="IPR002937">
    <property type="entry name" value="Amino_oxidase"/>
</dbReference>
<evidence type="ECO:0000313" key="2">
    <source>
        <dbReference type="EMBL" id="CAE6367727.1"/>
    </source>
</evidence>
<dbReference type="InterPro" id="IPR036188">
    <property type="entry name" value="FAD/NAD-bd_sf"/>
</dbReference>
<dbReference type="PANTHER" id="PTHR10742:SF342">
    <property type="entry name" value="AMINE OXIDASE"/>
    <property type="match status" value="1"/>
</dbReference>
<dbReference type="Gene3D" id="3.50.50.60">
    <property type="entry name" value="FAD/NAD(P)-binding domain"/>
    <property type="match status" value="1"/>
</dbReference>
<dbReference type="SUPFAM" id="SSF54373">
    <property type="entry name" value="FAD-linked reductases, C-terminal domain"/>
    <property type="match status" value="1"/>
</dbReference>
<protein>
    <recommendedName>
        <fullName evidence="1">Amine oxidase domain-containing protein</fullName>
    </recommendedName>
</protein>
<evidence type="ECO:0000259" key="1">
    <source>
        <dbReference type="Pfam" id="PF01593"/>
    </source>
</evidence>
<dbReference type="PANTHER" id="PTHR10742">
    <property type="entry name" value="FLAVIN MONOAMINE OXIDASE"/>
    <property type="match status" value="1"/>
</dbReference>
<organism evidence="2 3">
    <name type="scientific">Rhizoctonia solani</name>
    <dbReference type="NCBI Taxonomy" id="456999"/>
    <lineage>
        <taxon>Eukaryota</taxon>
        <taxon>Fungi</taxon>
        <taxon>Dikarya</taxon>
        <taxon>Basidiomycota</taxon>
        <taxon>Agaricomycotina</taxon>
        <taxon>Agaricomycetes</taxon>
        <taxon>Cantharellales</taxon>
        <taxon>Ceratobasidiaceae</taxon>
        <taxon>Rhizoctonia</taxon>
    </lineage>
</organism>
<gene>
    <name evidence="2" type="ORF">RDB_LOCUS17179</name>
</gene>
<sequence>MQSIKPTIIPGRAVGLPGKSTVQPGGSVKQDPYEAAKKISNELYRLYEDRLKFGNPIIVPGRSIPSIPNDQRVENELPKITTPVKRIAIIGAGVAGLYAAMLLKQKDREFEVDIYEASDRIGGRLYTHRFNNKSIIGTPAPGGRYDYFDVGAMRFPNTPIMEKTFKLFETLELNGHLLDYHISNETNWLVYNGRRITRHDLAENPHIWAQDPFGVSVSNGGTVPDEYAKQDPVKILREVLQPLITKVVQDPDKGLDDLIDNYDHYSTRSYLASKSFPPAVISWIETATVGTGWFDRALIETVLEEIAFSYNQTSTAALSWKCVDGGSEMIPIRMVEWLQRNAKKTKIHLRHRVTMVEYMNKELIVSGVSHPLLTGDSSFFRETYSHVVFAIPPPCLRMINLDTCELDYAQRNAMRQLQLAPSIKIGMKFKKAWWLGAGQVNVGGQSTTDRTARTIVYPSHGRQDELSTVLIVSYAWTSDALVLGAMMHGPGSAEEERLKQIMLGDLAYVHQGGRSSEDEEITLQFLINQFEYMYPFDWQHNPLAMGAFGLFGPSQFQEFYRHVTRPAARGQIYFIGETFSTTHGWVAGALDSAERGVLQLLQHHQTATGNQGRPENLVDKFLEGRDVELGKILTYIQLVVSLVYEHEEFDKN</sequence>
<dbReference type="EMBL" id="CAJMWR010000315">
    <property type="protein sequence ID" value="CAE6367727.1"/>
    <property type="molecule type" value="Genomic_DNA"/>
</dbReference>
<dbReference type="InterPro" id="IPR050281">
    <property type="entry name" value="Flavin_monoamine_oxidase"/>
</dbReference>
<dbReference type="Gene3D" id="1.10.405.10">
    <property type="entry name" value="Guanine Nucleotide Dissociation Inhibitor, domain 1"/>
    <property type="match status" value="1"/>
</dbReference>
<dbReference type="GO" id="GO:0001716">
    <property type="term" value="F:L-amino-acid oxidase activity"/>
    <property type="evidence" value="ECO:0007669"/>
    <property type="project" value="TreeGrafter"/>
</dbReference>
<accession>A0A8H2WGF5</accession>
<dbReference type="Pfam" id="PF01593">
    <property type="entry name" value="Amino_oxidase"/>
    <property type="match status" value="1"/>
</dbReference>
<dbReference type="PRINTS" id="PR00419">
    <property type="entry name" value="ADXRDTASE"/>
</dbReference>
<dbReference type="Proteomes" id="UP000663840">
    <property type="component" value="Unassembled WGS sequence"/>
</dbReference>
<reference evidence="2" key="1">
    <citation type="submission" date="2021-01" db="EMBL/GenBank/DDBJ databases">
        <authorList>
            <person name="Kaushik A."/>
        </authorList>
    </citation>
    <scope>NUCLEOTIDE SEQUENCE</scope>
    <source>
        <strain evidence="2">AG1-1A</strain>
    </source>
</reference>
<dbReference type="SUPFAM" id="SSF51905">
    <property type="entry name" value="FAD/NAD(P)-binding domain"/>
    <property type="match status" value="1"/>
</dbReference>
<dbReference type="Gene3D" id="1.10.10.1620">
    <property type="match status" value="1"/>
</dbReference>
<dbReference type="GO" id="GO:0009063">
    <property type="term" value="P:amino acid catabolic process"/>
    <property type="evidence" value="ECO:0007669"/>
    <property type="project" value="TreeGrafter"/>
</dbReference>
<feature type="domain" description="Amine oxidase" evidence="1">
    <location>
        <begin position="94"/>
        <end position="595"/>
    </location>
</feature>
<dbReference type="AlphaFoldDB" id="A0A8H2WGF5"/>
<name>A0A8H2WGF5_9AGAM</name>
<evidence type="ECO:0000313" key="3">
    <source>
        <dbReference type="Proteomes" id="UP000663840"/>
    </source>
</evidence>
<dbReference type="Gene3D" id="3.90.660.10">
    <property type="match status" value="1"/>
</dbReference>
<proteinExistence type="predicted"/>
<comment type="caution">
    <text evidence="2">The sequence shown here is derived from an EMBL/GenBank/DDBJ whole genome shotgun (WGS) entry which is preliminary data.</text>
</comment>